<dbReference type="SUPFAM" id="SSF52540">
    <property type="entry name" value="P-loop containing nucleoside triphosphate hydrolases"/>
    <property type="match status" value="1"/>
</dbReference>
<dbReference type="InterPro" id="IPR025944">
    <property type="entry name" value="Sigma_54_int_dom_CS"/>
</dbReference>
<comment type="caution">
    <text evidence="8">The sequence shown here is derived from an EMBL/GenBank/DDBJ whole genome shotgun (WGS) entry which is preliminary data.</text>
</comment>
<dbReference type="CDD" id="cd00130">
    <property type="entry name" value="PAS"/>
    <property type="match status" value="1"/>
</dbReference>
<keyword evidence="1" id="KW-0547">Nucleotide-binding</keyword>
<dbReference type="InterPro" id="IPR027417">
    <property type="entry name" value="P-loop_NTPase"/>
</dbReference>
<dbReference type="PRINTS" id="PR01590">
    <property type="entry name" value="HTHFIS"/>
</dbReference>
<dbReference type="Pfam" id="PF00158">
    <property type="entry name" value="Sigma54_activat"/>
    <property type="match status" value="1"/>
</dbReference>
<dbReference type="RefSeq" id="WP_121132001.1">
    <property type="nucleotide sequence ID" value="NZ_JBHUFK010000037.1"/>
</dbReference>
<dbReference type="GO" id="GO:0006355">
    <property type="term" value="P:regulation of DNA-templated transcription"/>
    <property type="evidence" value="ECO:0007669"/>
    <property type="project" value="InterPro"/>
</dbReference>
<organism evidence="8 9">
    <name type="scientific">Oceanobacillus bengalensis</name>
    <dbReference type="NCBI Taxonomy" id="1435466"/>
    <lineage>
        <taxon>Bacteria</taxon>
        <taxon>Bacillati</taxon>
        <taxon>Bacillota</taxon>
        <taxon>Bacilli</taxon>
        <taxon>Bacillales</taxon>
        <taxon>Bacillaceae</taxon>
        <taxon>Oceanobacillus</taxon>
    </lineage>
</organism>
<feature type="domain" description="Sigma-54 factor interaction" evidence="6">
    <location>
        <begin position="145"/>
        <end position="375"/>
    </location>
</feature>
<dbReference type="PROSITE" id="PS00688">
    <property type="entry name" value="SIGMA54_INTERACT_3"/>
    <property type="match status" value="1"/>
</dbReference>
<dbReference type="AlphaFoldDB" id="A0A494YXH7"/>
<dbReference type="Gene3D" id="3.30.450.20">
    <property type="entry name" value="PAS domain"/>
    <property type="match status" value="1"/>
</dbReference>
<evidence type="ECO:0000256" key="1">
    <source>
        <dbReference type="ARBA" id="ARBA00022741"/>
    </source>
</evidence>
<dbReference type="CDD" id="cd00009">
    <property type="entry name" value="AAA"/>
    <property type="match status" value="1"/>
</dbReference>
<dbReference type="OrthoDB" id="9771372at2"/>
<evidence type="ECO:0000256" key="4">
    <source>
        <dbReference type="ARBA" id="ARBA00023125"/>
    </source>
</evidence>
<evidence type="ECO:0000256" key="2">
    <source>
        <dbReference type="ARBA" id="ARBA00022840"/>
    </source>
</evidence>
<dbReference type="InterPro" id="IPR025943">
    <property type="entry name" value="Sigma_54_int_dom_ATP-bd_2"/>
</dbReference>
<evidence type="ECO:0000313" key="9">
    <source>
        <dbReference type="Proteomes" id="UP000281813"/>
    </source>
</evidence>
<dbReference type="PROSITE" id="PS50045">
    <property type="entry name" value="SIGMA54_INTERACT_4"/>
    <property type="match status" value="1"/>
</dbReference>
<name>A0A494YXH7_9BACI</name>
<keyword evidence="9" id="KW-1185">Reference proteome</keyword>
<dbReference type="SUPFAM" id="SSF55785">
    <property type="entry name" value="PYP-like sensor domain (PAS domain)"/>
    <property type="match status" value="1"/>
</dbReference>
<dbReference type="InterPro" id="IPR003593">
    <property type="entry name" value="AAA+_ATPase"/>
</dbReference>
<dbReference type="PROSITE" id="PS50112">
    <property type="entry name" value="PAS"/>
    <property type="match status" value="1"/>
</dbReference>
<reference evidence="8 9" key="1">
    <citation type="journal article" date="2015" name="Antonie Van Leeuwenhoek">
        <title>Oceanobacillus bengalensis sp. nov., a bacterium isolated from seawater of the Bay of Bengal.</title>
        <authorList>
            <person name="Yongchang O."/>
            <person name="Xiang W."/>
            <person name="Wang G."/>
        </authorList>
    </citation>
    <scope>NUCLEOTIDE SEQUENCE [LARGE SCALE GENOMIC DNA]</scope>
    <source>
        <strain evidence="8 9">MCCC 1K00260</strain>
    </source>
</reference>
<sequence length="455" mass="51645">MDKELAYLHAVLSAEDDAITIVNPNEKVMFWNNAAVETYNIPQSIIIGKKITDFFHNDDLMVLKVLHTKEPVKNTYHRPRRDKHVVINALPIYDENNCLLGAVSAERDITKIVKLNESLTTTSTELNELRQKVYSSKEETPFSKLKGNSAALHQTIDIARKAAKTSATTLILGESGTGKEICARAIHETSKRNLSPFIPVNCGAIPSALFESELFGYEGGAFTGAEKKGKAGKIEMADGGTIFLDEVGELPLEMQVKLLRVLQENVLYRIGDSTGKKINVRFIAATNQNLEQLMEEKKFRSDLYYRLNVIQVKMPPLRNRLEDIPELTQVFLNQYAAQYQVPLPRIEEGAMEELMHYHWPGNIRELRNLIQRIVILTESPIINQNNLLDFFHNEISTPYQPEKKASFSLPQEKEAMEKQLIEETLIKMNGNKSKAAKILGISRVTLYNKMKKFRI</sequence>
<dbReference type="GO" id="GO:0043565">
    <property type="term" value="F:sequence-specific DNA binding"/>
    <property type="evidence" value="ECO:0007669"/>
    <property type="project" value="InterPro"/>
</dbReference>
<keyword evidence="4" id="KW-0238">DNA-binding</keyword>
<keyword evidence="5" id="KW-0804">Transcription</keyword>
<dbReference type="InterPro" id="IPR002197">
    <property type="entry name" value="HTH_Fis"/>
</dbReference>
<protein>
    <submittedName>
        <fullName evidence="8">PAS domain-containing protein</fullName>
    </submittedName>
</protein>
<dbReference type="Gene3D" id="1.10.8.60">
    <property type="match status" value="1"/>
</dbReference>
<dbReference type="GO" id="GO:0005524">
    <property type="term" value="F:ATP binding"/>
    <property type="evidence" value="ECO:0007669"/>
    <property type="project" value="UniProtKB-KW"/>
</dbReference>
<proteinExistence type="predicted"/>
<dbReference type="InterPro" id="IPR013767">
    <property type="entry name" value="PAS_fold"/>
</dbReference>
<feature type="domain" description="PAS" evidence="7">
    <location>
        <begin position="4"/>
        <end position="59"/>
    </location>
</feature>
<evidence type="ECO:0000256" key="3">
    <source>
        <dbReference type="ARBA" id="ARBA00023015"/>
    </source>
</evidence>
<dbReference type="InterPro" id="IPR035965">
    <property type="entry name" value="PAS-like_dom_sf"/>
</dbReference>
<dbReference type="PANTHER" id="PTHR32071:SF57">
    <property type="entry name" value="C4-DICARBOXYLATE TRANSPORT TRANSCRIPTIONAL REGULATORY PROTEIN DCTD"/>
    <property type="match status" value="1"/>
</dbReference>
<evidence type="ECO:0000259" key="6">
    <source>
        <dbReference type="PROSITE" id="PS50045"/>
    </source>
</evidence>
<accession>A0A494YXH7</accession>
<dbReference type="SMART" id="SM00091">
    <property type="entry name" value="PAS"/>
    <property type="match status" value="1"/>
</dbReference>
<dbReference type="Gene3D" id="3.40.50.300">
    <property type="entry name" value="P-loop containing nucleotide triphosphate hydrolases"/>
    <property type="match status" value="1"/>
</dbReference>
<dbReference type="Pfam" id="PF00989">
    <property type="entry name" value="PAS"/>
    <property type="match status" value="1"/>
</dbReference>
<keyword evidence="3" id="KW-0805">Transcription regulation</keyword>
<dbReference type="PROSITE" id="PS00676">
    <property type="entry name" value="SIGMA54_INTERACT_2"/>
    <property type="match status" value="1"/>
</dbReference>
<dbReference type="InterPro" id="IPR000014">
    <property type="entry name" value="PAS"/>
</dbReference>
<dbReference type="InterPro" id="IPR002078">
    <property type="entry name" value="Sigma_54_int"/>
</dbReference>
<dbReference type="Gene3D" id="1.10.10.60">
    <property type="entry name" value="Homeodomain-like"/>
    <property type="match status" value="1"/>
</dbReference>
<dbReference type="SUPFAM" id="SSF46689">
    <property type="entry name" value="Homeodomain-like"/>
    <property type="match status" value="1"/>
</dbReference>
<evidence type="ECO:0000259" key="7">
    <source>
        <dbReference type="PROSITE" id="PS50112"/>
    </source>
</evidence>
<dbReference type="Pfam" id="PF25601">
    <property type="entry name" value="AAA_lid_14"/>
    <property type="match status" value="1"/>
</dbReference>
<dbReference type="FunFam" id="3.40.50.300:FF:000006">
    <property type="entry name" value="DNA-binding transcriptional regulator NtrC"/>
    <property type="match status" value="1"/>
</dbReference>
<keyword evidence="2" id="KW-0067">ATP-binding</keyword>
<dbReference type="SMART" id="SM00382">
    <property type="entry name" value="AAA"/>
    <property type="match status" value="1"/>
</dbReference>
<dbReference type="Pfam" id="PF02954">
    <property type="entry name" value="HTH_8"/>
    <property type="match status" value="1"/>
</dbReference>
<dbReference type="PANTHER" id="PTHR32071">
    <property type="entry name" value="TRANSCRIPTIONAL REGULATORY PROTEIN"/>
    <property type="match status" value="1"/>
</dbReference>
<dbReference type="Proteomes" id="UP000281813">
    <property type="component" value="Unassembled WGS sequence"/>
</dbReference>
<dbReference type="InterPro" id="IPR009057">
    <property type="entry name" value="Homeodomain-like_sf"/>
</dbReference>
<evidence type="ECO:0000256" key="5">
    <source>
        <dbReference type="ARBA" id="ARBA00023163"/>
    </source>
</evidence>
<gene>
    <name evidence="8" type="ORF">D8M05_11755</name>
</gene>
<evidence type="ECO:0000313" key="8">
    <source>
        <dbReference type="EMBL" id="RKQ14931.1"/>
    </source>
</evidence>
<dbReference type="InterPro" id="IPR058031">
    <property type="entry name" value="AAA_lid_NorR"/>
</dbReference>
<dbReference type="EMBL" id="RBZO01000017">
    <property type="protein sequence ID" value="RKQ14931.1"/>
    <property type="molecule type" value="Genomic_DNA"/>
</dbReference>
<dbReference type="NCBIfam" id="TIGR00229">
    <property type="entry name" value="sensory_box"/>
    <property type="match status" value="1"/>
</dbReference>